<dbReference type="AlphaFoldDB" id="A0A918RYF9"/>
<comment type="caution">
    <text evidence="2">The sequence shown here is derived from an EMBL/GenBank/DDBJ whole genome shotgun (WGS) entry which is preliminary data.</text>
</comment>
<keyword evidence="1" id="KW-0472">Membrane</keyword>
<evidence type="ECO:0000313" key="3">
    <source>
        <dbReference type="Proteomes" id="UP000646579"/>
    </source>
</evidence>
<reference evidence="2" key="1">
    <citation type="journal article" date="2014" name="Int. J. Syst. Evol. Microbiol.">
        <title>Complete genome sequence of Corynebacterium casei LMG S-19264T (=DSM 44701T), isolated from a smear-ripened cheese.</title>
        <authorList>
            <consortium name="US DOE Joint Genome Institute (JGI-PGF)"/>
            <person name="Walter F."/>
            <person name="Albersmeier A."/>
            <person name="Kalinowski J."/>
            <person name="Ruckert C."/>
        </authorList>
    </citation>
    <scope>NUCLEOTIDE SEQUENCE</scope>
    <source>
        <strain evidence="2">KCTC 32437</strain>
    </source>
</reference>
<organism evidence="2 3">
    <name type="scientific">Devosia pacifica</name>
    <dbReference type="NCBI Taxonomy" id="1335967"/>
    <lineage>
        <taxon>Bacteria</taxon>
        <taxon>Pseudomonadati</taxon>
        <taxon>Pseudomonadota</taxon>
        <taxon>Alphaproteobacteria</taxon>
        <taxon>Hyphomicrobiales</taxon>
        <taxon>Devosiaceae</taxon>
        <taxon>Devosia</taxon>
    </lineage>
</organism>
<dbReference type="EMBL" id="BMZE01000001">
    <property type="protein sequence ID" value="GHA14034.1"/>
    <property type="molecule type" value="Genomic_DNA"/>
</dbReference>
<keyword evidence="1" id="KW-1133">Transmembrane helix</keyword>
<reference evidence="2" key="2">
    <citation type="submission" date="2020-09" db="EMBL/GenBank/DDBJ databases">
        <authorList>
            <person name="Sun Q."/>
            <person name="Kim S."/>
        </authorList>
    </citation>
    <scope>NUCLEOTIDE SEQUENCE</scope>
    <source>
        <strain evidence="2">KCTC 32437</strain>
    </source>
</reference>
<evidence type="ECO:0000313" key="2">
    <source>
        <dbReference type="EMBL" id="GHA14034.1"/>
    </source>
</evidence>
<accession>A0A918RYF9</accession>
<keyword evidence="1" id="KW-0812">Transmembrane</keyword>
<sequence>MNASTAASTAKPETGSVGFNLAGMAVLAAMMAIGVAYAIDGYSAGQQRDGHSDIALERTIGGRELTIPGSWFRTGGTMASGFSSQIDLIVPLGDGRSVDVTLLPQSRMRASSVLLDTVYLHQFQPEVVSGIPGLVGKPLDRQSGFADETVWYDPLSPAPFAAKCLAPIAPEPDGRCLRSVVLPSGIGAVYSFDAALLAQWREFDAIMQTPLDAIGAWRAE</sequence>
<proteinExistence type="predicted"/>
<dbReference type="RefSeq" id="WP_189423207.1">
    <property type="nucleotide sequence ID" value="NZ_BMZE01000001.1"/>
</dbReference>
<protein>
    <submittedName>
        <fullName evidence="2">Uncharacterized protein</fullName>
    </submittedName>
</protein>
<name>A0A918RYF9_9HYPH</name>
<keyword evidence="3" id="KW-1185">Reference proteome</keyword>
<gene>
    <name evidence="2" type="ORF">GCM10007989_05860</name>
</gene>
<dbReference type="Proteomes" id="UP000646579">
    <property type="component" value="Unassembled WGS sequence"/>
</dbReference>
<evidence type="ECO:0000256" key="1">
    <source>
        <dbReference type="SAM" id="Phobius"/>
    </source>
</evidence>
<feature type="transmembrane region" description="Helical" evidence="1">
    <location>
        <begin position="17"/>
        <end position="39"/>
    </location>
</feature>